<keyword evidence="5" id="KW-1185">Reference proteome</keyword>
<dbReference type="RefSeq" id="WP_188532353.1">
    <property type="nucleotide sequence ID" value="NZ_BMGR01000012.1"/>
</dbReference>
<comment type="caution">
    <text evidence="4">The sequence shown here is derived from an EMBL/GenBank/DDBJ whole genome shotgun (WGS) entry which is preliminary data.</text>
</comment>
<dbReference type="InterPro" id="IPR007837">
    <property type="entry name" value="DinB"/>
</dbReference>
<reference evidence="4" key="2">
    <citation type="submission" date="2020-09" db="EMBL/GenBank/DDBJ databases">
        <authorList>
            <person name="Sun Q."/>
            <person name="Zhou Y."/>
        </authorList>
    </citation>
    <scope>NUCLEOTIDE SEQUENCE</scope>
    <source>
        <strain evidence="4">CGMCC 1.12987</strain>
    </source>
</reference>
<feature type="binding site" evidence="3">
    <location>
        <position position="130"/>
    </location>
    <ligand>
        <name>a divalent metal cation</name>
        <dbReference type="ChEBI" id="CHEBI:60240"/>
    </ligand>
</feature>
<evidence type="ECO:0000256" key="1">
    <source>
        <dbReference type="ARBA" id="ARBA00008635"/>
    </source>
</evidence>
<keyword evidence="2 3" id="KW-0479">Metal-binding</keyword>
<dbReference type="Proteomes" id="UP000644756">
    <property type="component" value="Unassembled WGS sequence"/>
</dbReference>
<evidence type="ECO:0000313" key="4">
    <source>
        <dbReference type="EMBL" id="GGG14922.1"/>
    </source>
</evidence>
<accession>A0A917LD86</accession>
<proteinExistence type="inferred from homology"/>
<feature type="binding site" evidence="3">
    <location>
        <position position="134"/>
    </location>
    <ligand>
        <name>a divalent metal cation</name>
        <dbReference type="ChEBI" id="CHEBI:60240"/>
    </ligand>
</feature>
<evidence type="ECO:0000313" key="5">
    <source>
        <dbReference type="Proteomes" id="UP000644756"/>
    </source>
</evidence>
<dbReference type="EMBL" id="BMGR01000012">
    <property type="protein sequence ID" value="GGG14922.1"/>
    <property type="molecule type" value="Genomic_DNA"/>
</dbReference>
<evidence type="ECO:0000256" key="2">
    <source>
        <dbReference type="ARBA" id="ARBA00022723"/>
    </source>
</evidence>
<organism evidence="4 5">
    <name type="scientific">Paenibacillus abyssi</name>
    <dbReference type="NCBI Taxonomy" id="1340531"/>
    <lineage>
        <taxon>Bacteria</taxon>
        <taxon>Bacillati</taxon>
        <taxon>Bacillota</taxon>
        <taxon>Bacilli</taxon>
        <taxon>Bacillales</taxon>
        <taxon>Paenibacillaceae</taxon>
        <taxon>Paenibacillus</taxon>
    </lineage>
</organism>
<dbReference type="SUPFAM" id="SSF109854">
    <property type="entry name" value="DinB/YfiT-like putative metalloenzymes"/>
    <property type="match status" value="1"/>
</dbReference>
<comment type="similarity">
    <text evidence="1">Belongs to the DinB family.</text>
</comment>
<gene>
    <name evidence="4" type="primary">dinB</name>
    <name evidence="4" type="ORF">GCM10010916_34800</name>
</gene>
<dbReference type="InterPro" id="IPR034660">
    <property type="entry name" value="DinB/YfiT-like"/>
</dbReference>
<dbReference type="GO" id="GO:0046872">
    <property type="term" value="F:metal ion binding"/>
    <property type="evidence" value="ECO:0007669"/>
    <property type="project" value="UniProtKB-KW"/>
</dbReference>
<dbReference type="PANTHER" id="PTHR37302:SF1">
    <property type="entry name" value="PROTEIN DINB"/>
    <property type="match status" value="1"/>
</dbReference>
<protein>
    <submittedName>
        <fullName evidence="4">Protein DinB</fullName>
    </submittedName>
</protein>
<feature type="binding site" evidence="3">
    <location>
        <position position="47"/>
    </location>
    <ligand>
        <name>a divalent metal cation</name>
        <dbReference type="ChEBI" id="CHEBI:60240"/>
    </ligand>
</feature>
<evidence type="ECO:0000256" key="3">
    <source>
        <dbReference type="PIRSR" id="PIRSR607837-1"/>
    </source>
</evidence>
<sequence length="165" mass="19550">MQLRDFYDYHIWSYLALIDHLEKDLPQVLFTEKVESSFSTISQTLDHIYQTDCRWYEVLQGHNPSFMPEDAAEHHDLQTIKEQFVRLHDEISRFLSEHGAELEREVRFKNNRGGETLVTLEEVVLTLVNHGSYHRGAIAAILRQLGYSSISSDYLFYLKNRKRRF</sequence>
<dbReference type="Pfam" id="PF05163">
    <property type="entry name" value="DinB"/>
    <property type="match status" value="1"/>
</dbReference>
<name>A0A917LD86_9BACL</name>
<dbReference type="PANTHER" id="PTHR37302">
    <property type="entry name" value="SLR1116 PROTEIN"/>
    <property type="match status" value="1"/>
</dbReference>
<reference evidence="4" key="1">
    <citation type="journal article" date="2014" name="Int. J. Syst. Evol. Microbiol.">
        <title>Complete genome sequence of Corynebacterium casei LMG S-19264T (=DSM 44701T), isolated from a smear-ripened cheese.</title>
        <authorList>
            <consortium name="US DOE Joint Genome Institute (JGI-PGF)"/>
            <person name="Walter F."/>
            <person name="Albersmeier A."/>
            <person name="Kalinowski J."/>
            <person name="Ruckert C."/>
        </authorList>
    </citation>
    <scope>NUCLEOTIDE SEQUENCE</scope>
    <source>
        <strain evidence="4">CGMCC 1.12987</strain>
    </source>
</reference>
<dbReference type="Gene3D" id="1.20.120.450">
    <property type="entry name" value="dinb family like domain"/>
    <property type="match status" value="1"/>
</dbReference>
<dbReference type="AlphaFoldDB" id="A0A917LD86"/>